<evidence type="ECO:0008006" key="3">
    <source>
        <dbReference type="Google" id="ProtNLM"/>
    </source>
</evidence>
<dbReference type="Proteomes" id="UP000186058">
    <property type="component" value="Unassembled WGS sequence"/>
</dbReference>
<evidence type="ECO:0000313" key="1">
    <source>
        <dbReference type="EMBL" id="OKP80736.1"/>
    </source>
</evidence>
<protein>
    <recommendedName>
        <fullName evidence="3">DarT domain-containing protein</fullName>
    </recommendedName>
</protein>
<comment type="caution">
    <text evidence="1">The sequence shown here is derived from an EMBL/GenBank/DDBJ whole genome shotgun (WGS) entry which is preliminary data.</text>
</comment>
<dbReference type="InterPro" id="IPR054271">
    <property type="entry name" value="DUF7002"/>
</dbReference>
<keyword evidence="2" id="KW-1185">Reference proteome</keyword>
<organism evidence="1 2">
    <name type="scientific">Paenibacillus helianthi</name>
    <dbReference type="NCBI Taxonomy" id="1349432"/>
    <lineage>
        <taxon>Bacteria</taxon>
        <taxon>Bacillati</taxon>
        <taxon>Bacillota</taxon>
        <taxon>Bacilli</taxon>
        <taxon>Bacillales</taxon>
        <taxon>Paenibacillaceae</taxon>
        <taxon>Paenibacillus</taxon>
    </lineage>
</organism>
<dbReference type="Pfam" id="PF22531">
    <property type="entry name" value="DUF7002"/>
    <property type="match status" value="1"/>
</dbReference>
<gene>
    <name evidence="1" type="ORF">A3844_27015</name>
</gene>
<reference evidence="1 2" key="1">
    <citation type="submission" date="2016-03" db="EMBL/GenBank/DDBJ databases">
        <authorList>
            <person name="Sant'Anna F.H."/>
            <person name="Ambrosini A."/>
            <person name="Souza R."/>
            <person name="Bach E."/>
            <person name="Fernandes G."/>
            <person name="Balsanelli E."/>
            <person name="Baura V.A."/>
            <person name="Souza E.M."/>
            <person name="Passaglia L."/>
        </authorList>
    </citation>
    <scope>NUCLEOTIDE SEQUENCE [LARGE SCALE GENOMIC DNA]</scope>
    <source>
        <strain evidence="1 2">P26E</strain>
    </source>
</reference>
<dbReference type="EMBL" id="LVWI01000081">
    <property type="protein sequence ID" value="OKP80736.1"/>
    <property type="molecule type" value="Genomic_DNA"/>
</dbReference>
<dbReference type="RefSeq" id="WP_074085103.1">
    <property type="nucleotide sequence ID" value="NZ_LVWI01000081.1"/>
</dbReference>
<proteinExistence type="predicted"/>
<sequence length="231" mass="26117">MNHCIIAAITKSPLRASLYHFTRASNLQGMAALDGIFASALLYPEYANGIRRNEARKAVYNGQHAVLNSHLRITPEAMEAGTTAEQFRACLDSHVFLWPTERDCMSMAAMYSRREPGETFAILKFDALKLLTDHFDHIRLSKYDSGSSPRYPHRMSYRKSCEMLLPIGQFMTENRPSIPAKPSEIKEVLVEYSLTPLSRYLQTIYCSGQELVPAAWRAIHEPLVLPSTPHS</sequence>
<name>A0ABX3EFY6_9BACL</name>
<accession>A0ABX3EFY6</accession>
<evidence type="ECO:0000313" key="2">
    <source>
        <dbReference type="Proteomes" id="UP000186058"/>
    </source>
</evidence>